<protein>
    <submittedName>
        <fullName evidence="2">Tetratricopeptide repeat protein</fullName>
    </submittedName>
</protein>
<dbReference type="SUPFAM" id="SSF48452">
    <property type="entry name" value="TPR-like"/>
    <property type="match status" value="1"/>
</dbReference>
<organism evidence="2 3">
    <name type="scientific">Pseudolysobacter antarcticus</name>
    <dbReference type="NCBI Taxonomy" id="2511995"/>
    <lineage>
        <taxon>Bacteria</taxon>
        <taxon>Pseudomonadati</taxon>
        <taxon>Pseudomonadota</taxon>
        <taxon>Gammaproteobacteria</taxon>
        <taxon>Lysobacterales</taxon>
        <taxon>Rhodanobacteraceae</taxon>
        <taxon>Pseudolysobacter</taxon>
    </lineage>
</organism>
<name>A0A411HPQ4_9GAMM</name>
<proteinExistence type="predicted"/>
<keyword evidence="1" id="KW-0802">TPR repeat</keyword>
<dbReference type="InterPro" id="IPR011990">
    <property type="entry name" value="TPR-like_helical_dom_sf"/>
</dbReference>
<dbReference type="RefSeq" id="WP_129836473.1">
    <property type="nucleotide sequence ID" value="NZ_CP035704.1"/>
</dbReference>
<dbReference type="Gene3D" id="1.25.40.10">
    <property type="entry name" value="Tetratricopeptide repeat domain"/>
    <property type="match status" value="1"/>
</dbReference>
<evidence type="ECO:0000313" key="3">
    <source>
        <dbReference type="Proteomes" id="UP000291562"/>
    </source>
</evidence>
<dbReference type="Pfam" id="PF14559">
    <property type="entry name" value="TPR_19"/>
    <property type="match status" value="1"/>
</dbReference>
<keyword evidence="3" id="KW-1185">Reference proteome</keyword>
<dbReference type="AlphaFoldDB" id="A0A411HPQ4"/>
<dbReference type="SMART" id="SM00028">
    <property type="entry name" value="TPR"/>
    <property type="match status" value="2"/>
</dbReference>
<accession>A0A411HPQ4</accession>
<dbReference type="PROSITE" id="PS50005">
    <property type="entry name" value="TPR"/>
    <property type="match status" value="1"/>
</dbReference>
<dbReference type="Proteomes" id="UP000291562">
    <property type="component" value="Chromosome"/>
</dbReference>
<sequence length="111" mass="11954">MSPDKIAQLRKQIGGARDGALLRFSLGQLLLAQSETAAAIDELGAALKFDPNYSAAWKLLGQACLSFGDPVSASDAYRQGITVAAARGDKQAEKEMRVFLKRIETAQLRSE</sequence>
<evidence type="ECO:0000256" key="1">
    <source>
        <dbReference type="PROSITE-ProRule" id="PRU00339"/>
    </source>
</evidence>
<evidence type="ECO:0000313" key="2">
    <source>
        <dbReference type="EMBL" id="QBB72478.1"/>
    </source>
</evidence>
<gene>
    <name evidence="2" type="ORF">ELE36_20080</name>
</gene>
<dbReference type="EMBL" id="CP035704">
    <property type="protein sequence ID" value="QBB72478.1"/>
    <property type="molecule type" value="Genomic_DNA"/>
</dbReference>
<reference evidence="2 3" key="1">
    <citation type="submission" date="2019-01" db="EMBL/GenBank/DDBJ databases">
        <title>Pseudolysobacter antarctica gen. nov., sp. nov., isolated from Fildes Peninsula, Antarctica.</title>
        <authorList>
            <person name="Wei Z."/>
            <person name="Peng F."/>
        </authorList>
    </citation>
    <scope>NUCLEOTIDE SEQUENCE [LARGE SCALE GENOMIC DNA]</scope>
    <source>
        <strain evidence="2 3">AQ6-296</strain>
    </source>
</reference>
<feature type="repeat" description="TPR" evidence="1">
    <location>
        <begin position="20"/>
        <end position="53"/>
    </location>
</feature>
<dbReference type="OrthoDB" id="8421013at2"/>
<dbReference type="InterPro" id="IPR019734">
    <property type="entry name" value="TPR_rpt"/>
</dbReference>
<dbReference type="KEGG" id="xbc:ELE36_20080"/>